<dbReference type="EMBL" id="BOMI01000178">
    <property type="protein sequence ID" value="GID79843.1"/>
    <property type="molecule type" value="Genomic_DNA"/>
</dbReference>
<organism evidence="4 5">
    <name type="scientific">Paractinoplanes deccanensis</name>
    <dbReference type="NCBI Taxonomy" id="113561"/>
    <lineage>
        <taxon>Bacteria</taxon>
        <taxon>Bacillati</taxon>
        <taxon>Actinomycetota</taxon>
        <taxon>Actinomycetes</taxon>
        <taxon>Micromonosporales</taxon>
        <taxon>Micromonosporaceae</taxon>
        <taxon>Paractinoplanes</taxon>
    </lineage>
</organism>
<comment type="caution">
    <text evidence="4">The sequence shown here is derived from an EMBL/GenBank/DDBJ whole genome shotgun (WGS) entry which is preliminary data.</text>
</comment>
<protein>
    <recommendedName>
        <fullName evidence="3">NodB homology domain-containing protein</fullName>
    </recommendedName>
</protein>
<dbReference type="Proteomes" id="UP000609879">
    <property type="component" value="Unassembled WGS sequence"/>
</dbReference>
<dbReference type="Pfam" id="PF01522">
    <property type="entry name" value="Polysacc_deac_1"/>
    <property type="match status" value="1"/>
</dbReference>
<comment type="subcellular location">
    <subcellularLocation>
        <location evidence="1">Secreted</location>
    </subcellularLocation>
</comment>
<dbReference type="Gene3D" id="3.20.20.370">
    <property type="entry name" value="Glycoside hydrolase/deacetylase"/>
    <property type="match status" value="1"/>
</dbReference>
<dbReference type="SUPFAM" id="SSF88713">
    <property type="entry name" value="Glycoside hydrolase/deacetylase"/>
    <property type="match status" value="1"/>
</dbReference>
<dbReference type="PROSITE" id="PS51677">
    <property type="entry name" value="NODB"/>
    <property type="match status" value="1"/>
</dbReference>
<dbReference type="InterPro" id="IPR002509">
    <property type="entry name" value="NODB_dom"/>
</dbReference>
<evidence type="ECO:0000313" key="4">
    <source>
        <dbReference type="EMBL" id="GID79843.1"/>
    </source>
</evidence>
<reference evidence="4 5" key="1">
    <citation type="submission" date="2021-01" db="EMBL/GenBank/DDBJ databases">
        <title>Whole genome shotgun sequence of Actinoplanes deccanensis NBRC 13994.</title>
        <authorList>
            <person name="Komaki H."/>
            <person name="Tamura T."/>
        </authorList>
    </citation>
    <scope>NUCLEOTIDE SEQUENCE [LARGE SCALE GENOMIC DNA]</scope>
    <source>
        <strain evidence="4 5">NBRC 13994</strain>
    </source>
</reference>
<accession>A0ABQ3YIL4</accession>
<dbReference type="RefSeq" id="WP_203776470.1">
    <property type="nucleotide sequence ID" value="NZ_BAAABO010000055.1"/>
</dbReference>
<gene>
    <name evidence="4" type="ORF">Ade02nite_84840</name>
</gene>
<dbReference type="CDD" id="cd10918">
    <property type="entry name" value="CE4_NodB_like_5s_6s"/>
    <property type="match status" value="1"/>
</dbReference>
<evidence type="ECO:0000256" key="2">
    <source>
        <dbReference type="ARBA" id="ARBA00022729"/>
    </source>
</evidence>
<keyword evidence="5" id="KW-1185">Reference proteome</keyword>
<name>A0ABQ3YIL4_9ACTN</name>
<evidence type="ECO:0000313" key="5">
    <source>
        <dbReference type="Proteomes" id="UP000609879"/>
    </source>
</evidence>
<evidence type="ECO:0000256" key="1">
    <source>
        <dbReference type="ARBA" id="ARBA00004613"/>
    </source>
</evidence>
<evidence type="ECO:0000259" key="3">
    <source>
        <dbReference type="PROSITE" id="PS51677"/>
    </source>
</evidence>
<dbReference type="InterPro" id="IPR051398">
    <property type="entry name" value="Polysacch_Deacetylase"/>
</dbReference>
<dbReference type="PANTHER" id="PTHR34216:SF3">
    <property type="entry name" value="POLY-BETA-1,6-N-ACETYL-D-GLUCOSAMINE N-DEACETYLASE"/>
    <property type="match status" value="1"/>
</dbReference>
<sequence>MIVPVLLYHSITPRGAADADRWAVTEDQFRADMRAVAESGRVPLTAGRLGAGLRGEEPLPERPIALTFDDGFADFADVALPVLDRAGLAATIFVTTGYLGRPGMLSRRALRDVAEVPSVEIGAHSVTHPHLDVLSPEPARREVVESRQDLEDEIGRPVTSFAYPHGSHSGRTRALLASAGVVDGHAVKNALSHSRDDDLAVARFTVHRRTGRDQVRRVIDGSGAPIAWRRERWRTRGYRLVRRATERLG</sequence>
<dbReference type="PANTHER" id="PTHR34216">
    <property type="match status" value="1"/>
</dbReference>
<feature type="domain" description="NodB homology" evidence="3">
    <location>
        <begin position="62"/>
        <end position="249"/>
    </location>
</feature>
<keyword evidence="2" id="KW-0732">Signal</keyword>
<proteinExistence type="predicted"/>
<dbReference type="InterPro" id="IPR011330">
    <property type="entry name" value="Glyco_hydro/deAcase_b/a-brl"/>
</dbReference>